<feature type="region of interest" description="Disordered" evidence="1">
    <location>
        <begin position="1"/>
        <end position="34"/>
    </location>
</feature>
<evidence type="ECO:0000256" key="1">
    <source>
        <dbReference type="SAM" id="MobiDB-lite"/>
    </source>
</evidence>
<name>A0ABU6S3A4_9FABA</name>
<reference evidence="2 3" key="1">
    <citation type="journal article" date="2023" name="Plants (Basel)">
        <title>Bridging the Gap: Combining Genomics and Transcriptomics Approaches to Understand Stylosanthes scabra, an Orphan Legume from the Brazilian Caatinga.</title>
        <authorList>
            <person name="Ferreira-Neto J.R.C."/>
            <person name="da Silva M.D."/>
            <person name="Binneck E."/>
            <person name="de Melo N.F."/>
            <person name="da Silva R.H."/>
            <person name="de Melo A.L.T.M."/>
            <person name="Pandolfi V."/>
            <person name="Bustamante F.O."/>
            <person name="Brasileiro-Vidal A.C."/>
            <person name="Benko-Iseppon A.M."/>
        </authorList>
    </citation>
    <scope>NUCLEOTIDE SEQUENCE [LARGE SCALE GENOMIC DNA]</scope>
    <source>
        <tissue evidence="2">Leaves</tissue>
    </source>
</reference>
<dbReference type="Proteomes" id="UP001341840">
    <property type="component" value="Unassembled WGS sequence"/>
</dbReference>
<protein>
    <submittedName>
        <fullName evidence="2">Uncharacterized protein</fullName>
    </submittedName>
</protein>
<proteinExistence type="predicted"/>
<evidence type="ECO:0000313" key="3">
    <source>
        <dbReference type="Proteomes" id="UP001341840"/>
    </source>
</evidence>
<sequence>MGEGIFGKRKTSHNKPRNSLPPHLGPPTSLSDKIHNSQARDMAMNGYPWGGYYYFVLVLVYKIVPSSSHFRRGGWAEEKLLEASYVDPRCLAQPSLVRSEPTTYIMPRRHPEFTHMCAAISAQ</sequence>
<keyword evidence="3" id="KW-1185">Reference proteome</keyword>
<evidence type="ECO:0000313" key="2">
    <source>
        <dbReference type="EMBL" id="MED6130649.1"/>
    </source>
</evidence>
<dbReference type="EMBL" id="JASCZI010060420">
    <property type="protein sequence ID" value="MED6130649.1"/>
    <property type="molecule type" value="Genomic_DNA"/>
</dbReference>
<comment type="caution">
    <text evidence="2">The sequence shown here is derived from an EMBL/GenBank/DDBJ whole genome shotgun (WGS) entry which is preliminary data.</text>
</comment>
<feature type="compositionally biased region" description="Basic residues" evidence="1">
    <location>
        <begin position="7"/>
        <end position="16"/>
    </location>
</feature>
<organism evidence="2 3">
    <name type="scientific">Stylosanthes scabra</name>
    <dbReference type="NCBI Taxonomy" id="79078"/>
    <lineage>
        <taxon>Eukaryota</taxon>
        <taxon>Viridiplantae</taxon>
        <taxon>Streptophyta</taxon>
        <taxon>Embryophyta</taxon>
        <taxon>Tracheophyta</taxon>
        <taxon>Spermatophyta</taxon>
        <taxon>Magnoliopsida</taxon>
        <taxon>eudicotyledons</taxon>
        <taxon>Gunneridae</taxon>
        <taxon>Pentapetalae</taxon>
        <taxon>rosids</taxon>
        <taxon>fabids</taxon>
        <taxon>Fabales</taxon>
        <taxon>Fabaceae</taxon>
        <taxon>Papilionoideae</taxon>
        <taxon>50 kb inversion clade</taxon>
        <taxon>dalbergioids sensu lato</taxon>
        <taxon>Dalbergieae</taxon>
        <taxon>Pterocarpus clade</taxon>
        <taxon>Stylosanthes</taxon>
    </lineage>
</organism>
<accession>A0ABU6S3A4</accession>
<gene>
    <name evidence="2" type="ORF">PIB30_002763</name>
</gene>